<feature type="domain" description="AntA/AntB antirepressor" evidence="1">
    <location>
        <begin position="17"/>
        <end position="80"/>
    </location>
</feature>
<dbReference type="RefSeq" id="WP_191038259.1">
    <property type="nucleotide sequence ID" value="NZ_JACXAA010000002.1"/>
</dbReference>
<dbReference type="InterPro" id="IPR013557">
    <property type="entry name" value="AntA/B_antirep"/>
</dbReference>
<dbReference type="AlphaFoldDB" id="A0A927AZB3"/>
<dbReference type="Proteomes" id="UP000653797">
    <property type="component" value="Unassembled WGS sequence"/>
</dbReference>
<keyword evidence="3" id="KW-1185">Reference proteome</keyword>
<evidence type="ECO:0000313" key="3">
    <source>
        <dbReference type="Proteomes" id="UP000653797"/>
    </source>
</evidence>
<accession>A0A927AZB3</accession>
<dbReference type="EMBL" id="JACXAA010000002">
    <property type="protein sequence ID" value="MBD2752629.1"/>
    <property type="molecule type" value="Genomic_DNA"/>
</dbReference>
<gene>
    <name evidence="2" type="ORF">IC230_07000</name>
</gene>
<dbReference type="Pfam" id="PF08346">
    <property type="entry name" value="AntA"/>
    <property type="match status" value="1"/>
</dbReference>
<evidence type="ECO:0000313" key="2">
    <source>
        <dbReference type="EMBL" id="MBD2752629.1"/>
    </source>
</evidence>
<comment type="caution">
    <text evidence="2">The sequence shown here is derived from an EMBL/GenBank/DDBJ whole genome shotgun (WGS) entry which is preliminary data.</text>
</comment>
<protein>
    <submittedName>
        <fullName evidence="2">AntA/AntB antirepressor family protein</fullName>
    </submittedName>
</protein>
<sequence>MTELISITTNEQGVSIVSARELFEFLGLDKTHWSRWSKKNIVDNPFASEGTDWTGFAIMANGNQTSDYAISIDFAKKLSMKAPTEKGEQVRQYFIEAEKALRKLSAPAALPADLTLLNLISQQTQLLTGQAQLITQLRADVDQINRGTRPIQPAPVRALPTSSSPGHNAQLRERFLSLISNYCAYHQADFASTYNYLYRRMHDVYGVNVHRLNRAGNESLLDTIERYGRLADLYKLASNELIYLEEKPVRLVKHTLDNITDEQRQAIFRRAFLLDESLLYAQLRANLMEASEIVGVPLAKTRAEVFITRAVNLGYLLKHRNPGQRYECYRLNQQRFPI</sequence>
<evidence type="ECO:0000259" key="1">
    <source>
        <dbReference type="Pfam" id="PF08346"/>
    </source>
</evidence>
<name>A0A927AZB3_9BACT</name>
<proteinExistence type="predicted"/>
<organism evidence="2 3">
    <name type="scientific">Spirosoma validum</name>
    <dbReference type="NCBI Taxonomy" id="2771355"/>
    <lineage>
        <taxon>Bacteria</taxon>
        <taxon>Pseudomonadati</taxon>
        <taxon>Bacteroidota</taxon>
        <taxon>Cytophagia</taxon>
        <taxon>Cytophagales</taxon>
        <taxon>Cytophagaceae</taxon>
        <taxon>Spirosoma</taxon>
    </lineage>
</organism>
<reference evidence="2" key="1">
    <citation type="submission" date="2020-09" db="EMBL/GenBank/DDBJ databases">
        <authorList>
            <person name="Kim M.K."/>
        </authorList>
    </citation>
    <scope>NUCLEOTIDE SEQUENCE</scope>
    <source>
        <strain evidence="2">BT704</strain>
    </source>
</reference>